<dbReference type="OrthoDB" id="6428749at2759"/>
<dbReference type="STRING" id="2070753.A0A3A2ZPX0"/>
<accession>A0A3A2ZPX0</accession>
<evidence type="ECO:0000313" key="2">
    <source>
        <dbReference type="Proteomes" id="UP000266188"/>
    </source>
</evidence>
<organism evidence="1 2">
    <name type="scientific">Aspergillus sclerotialis</name>
    <dbReference type="NCBI Taxonomy" id="2070753"/>
    <lineage>
        <taxon>Eukaryota</taxon>
        <taxon>Fungi</taxon>
        <taxon>Dikarya</taxon>
        <taxon>Ascomycota</taxon>
        <taxon>Pezizomycotina</taxon>
        <taxon>Eurotiomycetes</taxon>
        <taxon>Eurotiomycetidae</taxon>
        <taxon>Eurotiales</taxon>
        <taxon>Aspergillaceae</taxon>
        <taxon>Aspergillus</taxon>
        <taxon>Aspergillus subgen. Polypaecilum</taxon>
    </lineage>
</organism>
<dbReference type="EMBL" id="MVGC01000444">
    <property type="protein sequence ID" value="RJE19131.1"/>
    <property type="molecule type" value="Genomic_DNA"/>
</dbReference>
<gene>
    <name evidence="1" type="ORF">PHISCL_08524</name>
</gene>
<dbReference type="AlphaFoldDB" id="A0A3A2ZPX0"/>
<comment type="caution">
    <text evidence="1">The sequence shown here is derived from an EMBL/GenBank/DDBJ whole genome shotgun (WGS) entry which is preliminary data.</text>
</comment>
<protein>
    <submittedName>
        <fullName evidence="1">Amidase</fullName>
    </submittedName>
</protein>
<evidence type="ECO:0000313" key="1">
    <source>
        <dbReference type="EMBL" id="RJE19131.1"/>
    </source>
</evidence>
<dbReference type="Proteomes" id="UP000266188">
    <property type="component" value="Unassembled WGS sequence"/>
</dbReference>
<name>A0A3A2ZPX0_9EURO</name>
<keyword evidence="2" id="KW-1185">Reference proteome</keyword>
<proteinExistence type="predicted"/>
<sequence length="61" mass="6531">MVENTANYTNENVMEALDTYAEMRGIINDMAKNYSVTLTPGAVDEAPLGLGDMGSATFNTP</sequence>
<reference evidence="2" key="1">
    <citation type="submission" date="2017-02" db="EMBL/GenBank/DDBJ databases">
        <authorList>
            <person name="Tafer H."/>
            <person name="Lopandic K."/>
        </authorList>
    </citation>
    <scope>NUCLEOTIDE SEQUENCE [LARGE SCALE GENOMIC DNA]</scope>
    <source>
        <strain evidence="2">CBS 366.77</strain>
    </source>
</reference>